<organism evidence="2 3">
    <name type="scientific">Chromobacterium violaceum</name>
    <dbReference type="NCBI Taxonomy" id="536"/>
    <lineage>
        <taxon>Bacteria</taxon>
        <taxon>Pseudomonadati</taxon>
        <taxon>Pseudomonadota</taxon>
        <taxon>Betaproteobacteria</taxon>
        <taxon>Neisseriales</taxon>
        <taxon>Chromobacteriaceae</taxon>
        <taxon>Chromobacterium</taxon>
    </lineage>
</organism>
<dbReference type="AlphaFoldDB" id="A0A202BD96"/>
<keyword evidence="3" id="KW-1185">Reference proteome</keyword>
<feature type="region of interest" description="Disordered" evidence="1">
    <location>
        <begin position="28"/>
        <end position="50"/>
    </location>
</feature>
<evidence type="ECO:0000313" key="2">
    <source>
        <dbReference type="EMBL" id="OVE49439.1"/>
    </source>
</evidence>
<accession>A0A202BD96</accession>
<evidence type="ECO:0000313" key="3">
    <source>
        <dbReference type="Proteomes" id="UP000196342"/>
    </source>
</evidence>
<protein>
    <submittedName>
        <fullName evidence="2">Uncharacterized protein</fullName>
    </submittedName>
</protein>
<gene>
    <name evidence="2" type="ORF">CBW21_06035</name>
</gene>
<comment type="caution">
    <text evidence="2">The sequence shown here is derived from an EMBL/GenBank/DDBJ whole genome shotgun (WGS) entry which is preliminary data.</text>
</comment>
<proteinExistence type="predicted"/>
<feature type="compositionally biased region" description="Basic and acidic residues" evidence="1">
    <location>
        <begin position="28"/>
        <end position="49"/>
    </location>
</feature>
<dbReference type="Proteomes" id="UP000196342">
    <property type="component" value="Unassembled WGS sequence"/>
</dbReference>
<dbReference type="Gene3D" id="1.10.30.50">
    <property type="match status" value="1"/>
</dbReference>
<sequence>MAGLTAKLCATPGCGALVRPPARHCPFHEQRRQAAERESDRRRGSRVERGYTNAWSRAARAYRAKHPFCAECQRQDGRLIAADHVDHITPPRYREAMESGDPERIADAKRLFWDSSNWQPLCRRCHSRKTAAEDGGFGNAR</sequence>
<dbReference type="InterPro" id="IPR003615">
    <property type="entry name" value="HNH_nuc"/>
</dbReference>
<name>A0A202BD96_CHRVL</name>
<dbReference type="CDD" id="cd00085">
    <property type="entry name" value="HNHc"/>
    <property type="match status" value="1"/>
</dbReference>
<dbReference type="EMBL" id="NHOO01000004">
    <property type="protein sequence ID" value="OVE49439.1"/>
    <property type="molecule type" value="Genomic_DNA"/>
</dbReference>
<reference evidence="2 3" key="1">
    <citation type="submission" date="2017-05" db="EMBL/GenBank/DDBJ databases">
        <title>Chromobacterium violaceum GHPS1 isolated from Hydrocarbon polluted soil in French Guiana display an awesome secondary metabolite arsenal and a battery of drug and heavy-metal-resistance and detoxification of xenobiotics proteins.</title>
        <authorList>
            <person name="Belbahri L."/>
        </authorList>
    </citation>
    <scope>NUCLEOTIDE SEQUENCE [LARGE SCALE GENOMIC DNA]</scope>
    <source>
        <strain evidence="2 3">GHPS1</strain>
    </source>
</reference>
<evidence type="ECO:0000256" key="1">
    <source>
        <dbReference type="SAM" id="MobiDB-lite"/>
    </source>
</evidence>